<evidence type="ECO:0000256" key="12">
    <source>
        <dbReference type="RuleBase" id="RU364031"/>
    </source>
</evidence>
<comment type="function">
    <text evidence="12">Membrane-anchoring subunit of succinate dehydrogenase (SDH) that is involved in complex II of the mitochondrial electron transport chain and is responsible for transferring electrons from succinate to ubiquinone (coenzyme Q).</text>
</comment>
<keyword evidence="7 12" id="KW-1133">Transmembrane helix</keyword>
<dbReference type="EMBL" id="CH940650">
    <property type="protein sequence ID" value="KRF83782.1"/>
    <property type="molecule type" value="Genomic_DNA"/>
</dbReference>
<dbReference type="CDD" id="cd03496">
    <property type="entry name" value="SQR_TypeC_CybS"/>
    <property type="match status" value="1"/>
</dbReference>
<evidence type="ECO:0000256" key="6">
    <source>
        <dbReference type="ARBA" id="ARBA00022946"/>
    </source>
</evidence>
<keyword evidence="12" id="KW-0816">Tricarboxylic acid cycle</keyword>
<evidence type="ECO:0000256" key="5">
    <source>
        <dbReference type="ARBA" id="ARBA00022792"/>
    </source>
</evidence>
<sequence length="182" mass="19325">MLSSVLLRGVGRSNAASLIKSVRLSPLKAYSTIVANTQRQALTKPIVLAKQPLAMRQISVSAPRMASASGNHTGLWTLERLVSVGLLAVIPAAFAAPSQVLDALLAISVVIHTHWGVEAMIVDYLRPGVVGNVLPKVAHIALIIISVATLGGLFYFIKNDIGLANGIKRFWAIKGKDSENKA</sequence>
<keyword evidence="14" id="KW-1185">Reference proteome</keyword>
<evidence type="ECO:0000313" key="14">
    <source>
        <dbReference type="Proteomes" id="UP000008792"/>
    </source>
</evidence>
<dbReference type="InterPro" id="IPR034804">
    <property type="entry name" value="SQR/QFR_C/D"/>
</dbReference>
<dbReference type="PANTHER" id="PTHR13337">
    <property type="entry name" value="SUCCINATE DEHYDROGENASE"/>
    <property type="match status" value="1"/>
</dbReference>
<evidence type="ECO:0000256" key="9">
    <source>
        <dbReference type="ARBA" id="ARBA00023136"/>
    </source>
</evidence>
<dbReference type="AlphaFoldDB" id="A0A0Q9WIL1"/>
<dbReference type="PANTHER" id="PTHR13337:SF2">
    <property type="entry name" value="SUCCINATE DEHYDROGENASE [UBIQUINONE] CYTOCHROME B SMALL SUBUNIT, MITOCHONDRIAL"/>
    <property type="match status" value="1"/>
</dbReference>
<keyword evidence="4 12" id="KW-0812">Transmembrane</keyword>
<feature type="transmembrane region" description="Helical" evidence="12">
    <location>
        <begin position="137"/>
        <end position="157"/>
    </location>
</feature>
<evidence type="ECO:0000313" key="13">
    <source>
        <dbReference type="EMBL" id="KRF83782.1"/>
    </source>
</evidence>
<dbReference type="GO" id="GO:0046872">
    <property type="term" value="F:metal ion binding"/>
    <property type="evidence" value="ECO:0007669"/>
    <property type="project" value="UniProtKB-KW"/>
</dbReference>
<evidence type="ECO:0000256" key="2">
    <source>
        <dbReference type="ARBA" id="ARBA00007294"/>
    </source>
</evidence>
<reference evidence="13 14" key="1">
    <citation type="journal article" date="2007" name="Nature">
        <title>Evolution of genes and genomes on the Drosophila phylogeny.</title>
        <authorList>
            <consortium name="Drosophila 12 Genomes Consortium"/>
            <person name="Clark A.G."/>
            <person name="Eisen M.B."/>
            <person name="Smith D.R."/>
            <person name="Bergman C.M."/>
            <person name="Oliver B."/>
            <person name="Markow T.A."/>
            <person name="Kaufman T.C."/>
            <person name="Kellis M."/>
            <person name="Gelbart W."/>
            <person name="Iyer V.N."/>
            <person name="Pollard D.A."/>
            <person name="Sackton T.B."/>
            <person name="Larracuente A.M."/>
            <person name="Singh N.D."/>
            <person name="Abad J.P."/>
            <person name="Abt D.N."/>
            <person name="Adryan B."/>
            <person name="Aguade M."/>
            <person name="Akashi H."/>
            <person name="Anderson W.W."/>
            <person name="Aquadro C.F."/>
            <person name="Ardell D.H."/>
            <person name="Arguello R."/>
            <person name="Artieri C.G."/>
            <person name="Barbash D.A."/>
            <person name="Barker D."/>
            <person name="Barsanti P."/>
            <person name="Batterham P."/>
            <person name="Batzoglou S."/>
            <person name="Begun D."/>
            <person name="Bhutkar A."/>
            <person name="Blanco E."/>
            <person name="Bosak S.A."/>
            <person name="Bradley R.K."/>
            <person name="Brand A.D."/>
            <person name="Brent M.R."/>
            <person name="Brooks A.N."/>
            <person name="Brown R.H."/>
            <person name="Butlin R.K."/>
            <person name="Caggese C."/>
            <person name="Calvi B.R."/>
            <person name="Bernardo de Carvalho A."/>
            <person name="Caspi A."/>
            <person name="Castrezana S."/>
            <person name="Celniker S.E."/>
            <person name="Chang J.L."/>
            <person name="Chapple C."/>
            <person name="Chatterji S."/>
            <person name="Chinwalla A."/>
            <person name="Civetta A."/>
            <person name="Clifton S.W."/>
            <person name="Comeron J.M."/>
            <person name="Costello J.C."/>
            <person name="Coyne J.A."/>
            <person name="Daub J."/>
            <person name="David R.G."/>
            <person name="Delcher A.L."/>
            <person name="Delehaunty K."/>
            <person name="Do C.B."/>
            <person name="Ebling H."/>
            <person name="Edwards K."/>
            <person name="Eickbush T."/>
            <person name="Evans J.D."/>
            <person name="Filipski A."/>
            <person name="Findeiss S."/>
            <person name="Freyhult E."/>
            <person name="Fulton L."/>
            <person name="Fulton R."/>
            <person name="Garcia A.C."/>
            <person name="Gardiner A."/>
            <person name="Garfield D.A."/>
            <person name="Garvin B.E."/>
            <person name="Gibson G."/>
            <person name="Gilbert D."/>
            <person name="Gnerre S."/>
            <person name="Godfrey J."/>
            <person name="Good R."/>
            <person name="Gotea V."/>
            <person name="Gravely B."/>
            <person name="Greenberg A.J."/>
            <person name="Griffiths-Jones S."/>
            <person name="Gross S."/>
            <person name="Guigo R."/>
            <person name="Gustafson E.A."/>
            <person name="Haerty W."/>
            <person name="Hahn M.W."/>
            <person name="Halligan D.L."/>
            <person name="Halpern A.L."/>
            <person name="Halter G.M."/>
            <person name="Han M.V."/>
            <person name="Heger A."/>
            <person name="Hillier L."/>
            <person name="Hinrichs A.S."/>
            <person name="Holmes I."/>
            <person name="Hoskins R.A."/>
            <person name="Hubisz M.J."/>
            <person name="Hultmark D."/>
            <person name="Huntley M.A."/>
            <person name="Jaffe D.B."/>
            <person name="Jagadeeshan S."/>
            <person name="Jeck W.R."/>
            <person name="Johnson J."/>
            <person name="Jones C.D."/>
            <person name="Jordan W.C."/>
            <person name="Karpen G.H."/>
            <person name="Kataoka E."/>
            <person name="Keightley P.D."/>
            <person name="Kheradpour P."/>
            <person name="Kirkness E.F."/>
            <person name="Koerich L.B."/>
            <person name="Kristiansen K."/>
            <person name="Kudrna D."/>
            <person name="Kulathinal R.J."/>
            <person name="Kumar S."/>
            <person name="Kwok R."/>
            <person name="Lander E."/>
            <person name="Langley C.H."/>
            <person name="Lapoint R."/>
            <person name="Lazzaro B.P."/>
            <person name="Lee S.J."/>
            <person name="Levesque L."/>
            <person name="Li R."/>
            <person name="Lin C.F."/>
            <person name="Lin M.F."/>
            <person name="Lindblad-Toh K."/>
            <person name="Llopart A."/>
            <person name="Long M."/>
            <person name="Low L."/>
            <person name="Lozovsky E."/>
            <person name="Lu J."/>
            <person name="Luo M."/>
            <person name="Machado C.A."/>
            <person name="Makalowski W."/>
            <person name="Marzo M."/>
            <person name="Matsuda M."/>
            <person name="Matzkin L."/>
            <person name="McAllister B."/>
            <person name="McBride C.S."/>
            <person name="McKernan B."/>
            <person name="McKernan K."/>
            <person name="Mendez-Lago M."/>
            <person name="Minx P."/>
            <person name="Mollenhauer M.U."/>
            <person name="Montooth K."/>
            <person name="Mount S.M."/>
            <person name="Mu X."/>
            <person name="Myers E."/>
            <person name="Negre B."/>
            <person name="Newfeld S."/>
            <person name="Nielsen R."/>
            <person name="Noor M.A."/>
            <person name="O'Grady P."/>
            <person name="Pachter L."/>
            <person name="Papaceit M."/>
            <person name="Parisi M.J."/>
            <person name="Parisi M."/>
            <person name="Parts L."/>
            <person name="Pedersen J.S."/>
            <person name="Pesole G."/>
            <person name="Phillippy A.M."/>
            <person name="Ponting C.P."/>
            <person name="Pop M."/>
            <person name="Porcelli D."/>
            <person name="Powell J.R."/>
            <person name="Prohaska S."/>
            <person name="Pruitt K."/>
            <person name="Puig M."/>
            <person name="Quesneville H."/>
            <person name="Ram K.R."/>
            <person name="Rand D."/>
            <person name="Rasmussen M.D."/>
            <person name="Reed L.K."/>
            <person name="Reenan R."/>
            <person name="Reily A."/>
            <person name="Remington K.A."/>
            <person name="Rieger T.T."/>
            <person name="Ritchie M.G."/>
            <person name="Robin C."/>
            <person name="Rogers Y.H."/>
            <person name="Rohde C."/>
            <person name="Rozas J."/>
            <person name="Rubenfield M.J."/>
            <person name="Ruiz A."/>
            <person name="Russo S."/>
            <person name="Salzberg S.L."/>
            <person name="Sanchez-Gracia A."/>
            <person name="Saranga D.J."/>
            <person name="Sato H."/>
            <person name="Schaeffer S.W."/>
            <person name="Schatz M.C."/>
            <person name="Schlenke T."/>
            <person name="Schwartz R."/>
            <person name="Segarra C."/>
            <person name="Singh R.S."/>
            <person name="Sirot L."/>
            <person name="Sirota M."/>
            <person name="Sisneros N.B."/>
            <person name="Smith C.D."/>
            <person name="Smith T.F."/>
            <person name="Spieth J."/>
            <person name="Stage D.E."/>
            <person name="Stark A."/>
            <person name="Stephan W."/>
            <person name="Strausberg R.L."/>
            <person name="Strempel S."/>
            <person name="Sturgill D."/>
            <person name="Sutton G."/>
            <person name="Sutton G.G."/>
            <person name="Tao W."/>
            <person name="Teichmann S."/>
            <person name="Tobari Y.N."/>
            <person name="Tomimura Y."/>
            <person name="Tsolas J.M."/>
            <person name="Valente V.L."/>
            <person name="Venter E."/>
            <person name="Venter J.C."/>
            <person name="Vicario S."/>
            <person name="Vieira F.G."/>
            <person name="Vilella A.J."/>
            <person name="Villasante A."/>
            <person name="Walenz B."/>
            <person name="Wang J."/>
            <person name="Wasserman M."/>
            <person name="Watts T."/>
            <person name="Wilson D."/>
            <person name="Wilson R.K."/>
            <person name="Wing R.A."/>
            <person name="Wolfner M.F."/>
            <person name="Wong A."/>
            <person name="Wong G.K."/>
            <person name="Wu C.I."/>
            <person name="Wu G."/>
            <person name="Yamamoto D."/>
            <person name="Yang H.P."/>
            <person name="Yang S.P."/>
            <person name="Yorke J.A."/>
            <person name="Yoshida K."/>
            <person name="Zdobnov E."/>
            <person name="Zhang P."/>
            <person name="Zhang Y."/>
            <person name="Zimin A.V."/>
            <person name="Baldwin J."/>
            <person name="Abdouelleil A."/>
            <person name="Abdulkadir J."/>
            <person name="Abebe A."/>
            <person name="Abera B."/>
            <person name="Abreu J."/>
            <person name="Acer S.C."/>
            <person name="Aftuck L."/>
            <person name="Alexander A."/>
            <person name="An P."/>
            <person name="Anderson E."/>
            <person name="Anderson S."/>
            <person name="Arachi H."/>
            <person name="Azer M."/>
            <person name="Bachantsang P."/>
            <person name="Barry A."/>
            <person name="Bayul T."/>
            <person name="Berlin A."/>
            <person name="Bessette D."/>
            <person name="Bloom T."/>
            <person name="Blye J."/>
            <person name="Boguslavskiy L."/>
            <person name="Bonnet C."/>
            <person name="Boukhgalter B."/>
            <person name="Bourzgui I."/>
            <person name="Brown A."/>
            <person name="Cahill P."/>
            <person name="Channer S."/>
            <person name="Cheshatsang Y."/>
            <person name="Chuda L."/>
            <person name="Citroen M."/>
            <person name="Collymore A."/>
            <person name="Cooke P."/>
            <person name="Costello M."/>
            <person name="D'Aco K."/>
            <person name="Daza R."/>
            <person name="De Haan G."/>
            <person name="DeGray S."/>
            <person name="DeMaso C."/>
            <person name="Dhargay N."/>
            <person name="Dooley K."/>
            <person name="Dooley E."/>
            <person name="Doricent M."/>
            <person name="Dorje P."/>
            <person name="Dorjee K."/>
            <person name="Dupes A."/>
            <person name="Elong R."/>
            <person name="Falk J."/>
            <person name="Farina A."/>
            <person name="Faro S."/>
            <person name="Ferguson D."/>
            <person name="Fisher S."/>
            <person name="Foley C.D."/>
            <person name="Franke A."/>
            <person name="Friedrich D."/>
            <person name="Gadbois L."/>
            <person name="Gearin G."/>
            <person name="Gearin C.R."/>
            <person name="Giannoukos G."/>
            <person name="Goode T."/>
            <person name="Graham J."/>
            <person name="Grandbois E."/>
            <person name="Grewal S."/>
            <person name="Gyaltsen K."/>
            <person name="Hafez N."/>
            <person name="Hagos B."/>
            <person name="Hall J."/>
            <person name="Henson C."/>
            <person name="Hollinger A."/>
            <person name="Honan T."/>
            <person name="Huard M.D."/>
            <person name="Hughes L."/>
            <person name="Hurhula B."/>
            <person name="Husby M.E."/>
            <person name="Kamat A."/>
            <person name="Kanga B."/>
            <person name="Kashin S."/>
            <person name="Khazanovich D."/>
            <person name="Kisner P."/>
            <person name="Lance K."/>
            <person name="Lara M."/>
            <person name="Lee W."/>
            <person name="Lennon N."/>
            <person name="Letendre F."/>
            <person name="LeVine R."/>
            <person name="Lipovsky A."/>
            <person name="Liu X."/>
            <person name="Liu J."/>
            <person name="Liu S."/>
            <person name="Lokyitsang T."/>
            <person name="Lokyitsang Y."/>
            <person name="Lubonja R."/>
            <person name="Lui A."/>
            <person name="MacDonald P."/>
            <person name="Magnisalis V."/>
            <person name="Maru K."/>
            <person name="Matthews C."/>
            <person name="McCusker W."/>
            <person name="McDonough S."/>
            <person name="Mehta T."/>
            <person name="Meldrim J."/>
            <person name="Meneus L."/>
            <person name="Mihai O."/>
            <person name="Mihalev A."/>
            <person name="Mihova T."/>
            <person name="Mittelman R."/>
            <person name="Mlenga V."/>
            <person name="Montmayeur A."/>
            <person name="Mulrain L."/>
            <person name="Navidi A."/>
            <person name="Naylor J."/>
            <person name="Negash T."/>
            <person name="Nguyen T."/>
            <person name="Nguyen N."/>
            <person name="Nicol R."/>
            <person name="Norbu C."/>
            <person name="Norbu N."/>
            <person name="Novod N."/>
            <person name="O'Neill B."/>
            <person name="Osman S."/>
            <person name="Markiewicz E."/>
            <person name="Oyono O.L."/>
            <person name="Patti C."/>
            <person name="Phunkhang P."/>
            <person name="Pierre F."/>
            <person name="Priest M."/>
            <person name="Raghuraman S."/>
            <person name="Rege F."/>
            <person name="Reyes R."/>
            <person name="Rise C."/>
            <person name="Rogov P."/>
            <person name="Ross K."/>
            <person name="Ryan E."/>
            <person name="Settipalli S."/>
            <person name="Shea T."/>
            <person name="Sherpa N."/>
            <person name="Shi L."/>
            <person name="Shih D."/>
            <person name="Sparrow T."/>
            <person name="Spaulding J."/>
            <person name="Stalker J."/>
            <person name="Stange-Thomann N."/>
            <person name="Stavropoulos S."/>
            <person name="Stone C."/>
            <person name="Strader C."/>
            <person name="Tesfaye S."/>
            <person name="Thomson T."/>
            <person name="Thoulutsang Y."/>
            <person name="Thoulutsang D."/>
            <person name="Topham K."/>
            <person name="Topping I."/>
            <person name="Tsamla T."/>
            <person name="Vassiliev H."/>
            <person name="Vo A."/>
            <person name="Wangchuk T."/>
            <person name="Wangdi T."/>
            <person name="Weiand M."/>
            <person name="Wilkinson J."/>
            <person name="Wilson A."/>
            <person name="Yadav S."/>
            <person name="Young G."/>
            <person name="Yu Q."/>
            <person name="Zembek L."/>
            <person name="Zhong D."/>
            <person name="Zimmer A."/>
            <person name="Zwirko Z."/>
            <person name="Jaffe D.B."/>
            <person name="Alvarez P."/>
            <person name="Brockman W."/>
            <person name="Butler J."/>
            <person name="Chin C."/>
            <person name="Gnerre S."/>
            <person name="Grabherr M."/>
            <person name="Kleber M."/>
            <person name="Mauceli E."/>
            <person name="MacCallum I."/>
        </authorList>
    </citation>
    <scope>NUCLEOTIDE SEQUENCE [LARGE SCALE GENOMIC DNA]</scope>
    <source>
        <strain evidence="14">Tucson 15010-1051.87</strain>
    </source>
</reference>
<organism evidence="13 14">
    <name type="scientific">Drosophila virilis</name>
    <name type="common">Fruit fly</name>
    <dbReference type="NCBI Taxonomy" id="7244"/>
    <lineage>
        <taxon>Eukaryota</taxon>
        <taxon>Metazoa</taxon>
        <taxon>Ecdysozoa</taxon>
        <taxon>Arthropoda</taxon>
        <taxon>Hexapoda</taxon>
        <taxon>Insecta</taxon>
        <taxon>Pterygota</taxon>
        <taxon>Neoptera</taxon>
        <taxon>Endopterygota</taxon>
        <taxon>Diptera</taxon>
        <taxon>Brachycera</taxon>
        <taxon>Muscomorpha</taxon>
        <taxon>Ephydroidea</taxon>
        <taxon>Drosophilidae</taxon>
        <taxon>Drosophila</taxon>
    </lineage>
</organism>
<proteinExistence type="inferred from homology"/>
<evidence type="ECO:0000256" key="3">
    <source>
        <dbReference type="ARBA" id="ARBA00022448"/>
    </source>
</evidence>
<dbReference type="InterPro" id="IPR007992">
    <property type="entry name" value="CybS"/>
</dbReference>
<keyword evidence="11" id="KW-0408">Iron</keyword>
<protein>
    <recommendedName>
        <fullName evidence="12">Succinate dehydrogenase [ubiquinone] cytochrome b small subunit</fullName>
    </recommendedName>
</protein>
<evidence type="ECO:0000256" key="11">
    <source>
        <dbReference type="PIRSR" id="PIRSR607992-2"/>
    </source>
</evidence>
<keyword evidence="8 12" id="KW-0496">Mitochondrion</keyword>
<keyword evidence="3 12" id="KW-0813">Transport</keyword>
<feature type="binding site" description="axial binding residue" evidence="11">
    <location>
        <position position="112"/>
    </location>
    <ligand>
        <name>heme b</name>
        <dbReference type="ChEBI" id="CHEBI:60344"/>
        <note>ligand shared with SDHC</note>
    </ligand>
    <ligandPart>
        <name>Fe</name>
        <dbReference type="ChEBI" id="CHEBI:18248"/>
    </ligandPart>
</feature>
<accession>A0A0Q9WIL1</accession>
<evidence type="ECO:0000256" key="1">
    <source>
        <dbReference type="ARBA" id="ARBA00004448"/>
    </source>
</evidence>
<comment type="similarity">
    <text evidence="2 12">Belongs to the CybS family.</text>
</comment>
<dbReference type="Pfam" id="PF05328">
    <property type="entry name" value="CybS"/>
    <property type="match status" value="1"/>
</dbReference>
<dbReference type="GO" id="GO:0006121">
    <property type="term" value="P:mitochondrial electron transport, succinate to ubiquinone"/>
    <property type="evidence" value="ECO:0007669"/>
    <property type="project" value="TreeGrafter"/>
</dbReference>
<dbReference type="Proteomes" id="UP000008792">
    <property type="component" value="Unassembled WGS sequence"/>
</dbReference>
<evidence type="ECO:0000256" key="4">
    <source>
        <dbReference type="ARBA" id="ARBA00022692"/>
    </source>
</evidence>
<name>A0A0Q9WIL1_DROVI</name>
<dbReference type="SUPFAM" id="SSF81343">
    <property type="entry name" value="Fumarate reductase respiratory complex transmembrane subunits"/>
    <property type="match status" value="1"/>
</dbReference>
<keyword evidence="9 12" id="KW-0472">Membrane</keyword>
<dbReference type="GO" id="GO:0006099">
    <property type="term" value="P:tricarboxylic acid cycle"/>
    <property type="evidence" value="ECO:0007669"/>
    <property type="project" value="UniProtKB-KW"/>
</dbReference>
<keyword evidence="12" id="KW-0249">Electron transport</keyword>
<gene>
    <name evidence="13" type="primary">Dvir\GJ24648</name>
    <name evidence="13" type="ORF">Dvir_GJ24648</name>
</gene>
<feature type="binding site" evidence="10">
    <location>
        <position position="124"/>
    </location>
    <ligand>
        <name>a ubiquinone</name>
        <dbReference type="ChEBI" id="CHEBI:16389"/>
        <note>ligand shared with IP/SDHB</note>
    </ligand>
</feature>
<keyword evidence="12" id="KW-0349">Heme</keyword>
<dbReference type="GO" id="GO:0020037">
    <property type="term" value="F:heme binding"/>
    <property type="evidence" value="ECO:0007669"/>
    <property type="project" value="TreeGrafter"/>
</dbReference>
<evidence type="ECO:0000256" key="8">
    <source>
        <dbReference type="ARBA" id="ARBA00023128"/>
    </source>
</evidence>
<comment type="caution">
    <text evidence="12">Lacks conserved residue(s) required for the propagation of feature annotation.</text>
</comment>
<comment type="subcellular location">
    <subcellularLocation>
        <location evidence="1 12">Mitochondrion inner membrane</location>
        <topology evidence="1 12">Multi-pass membrane protein</topology>
    </subcellularLocation>
</comment>
<dbReference type="GO" id="GO:0048039">
    <property type="term" value="F:ubiquinone binding"/>
    <property type="evidence" value="ECO:0007669"/>
    <property type="project" value="TreeGrafter"/>
</dbReference>
<dbReference type="Gene3D" id="1.20.1300.10">
    <property type="entry name" value="Fumarate reductase/succinate dehydrogenase, transmembrane subunit"/>
    <property type="match status" value="1"/>
</dbReference>
<evidence type="ECO:0000256" key="7">
    <source>
        <dbReference type="ARBA" id="ARBA00022989"/>
    </source>
</evidence>
<evidence type="ECO:0000256" key="10">
    <source>
        <dbReference type="PIRSR" id="PIRSR607992-1"/>
    </source>
</evidence>
<keyword evidence="6 12" id="KW-0809">Transit peptide</keyword>
<dbReference type="SMR" id="A0A0Q9WIL1"/>
<keyword evidence="11 12" id="KW-0479">Metal-binding</keyword>
<dbReference type="OrthoDB" id="18577at2759"/>
<dbReference type="FunFam" id="1.20.1300.10:FF:000017">
    <property type="entry name" value="Succinate dehydrogenase [ubiquinone] cytochrome b small subunit"/>
    <property type="match status" value="1"/>
</dbReference>
<keyword evidence="5 12" id="KW-0999">Mitochondrion inner membrane</keyword>
<dbReference type="GO" id="GO:0005743">
    <property type="term" value="C:mitochondrial inner membrane"/>
    <property type="evidence" value="ECO:0007669"/>
    <property type="project" value="UniProtKB-SubCell"/>
</dbReference>